<evidence type="ECO:0000313" key="3">
    <source>
        <dbReference type="Proteomes" id="UP000324288"/>
    </source>
</evidence>
<accession>A0A5E3ZX10</accession>
<keyword evidence="1" id="KW-0472">Membrane</keyword>
<dbReference type="EMBL" id="LR584267">
    <property type="protein sequence ID" value="VHO00642.1"/>
    <property type="molecule type" value="Genomic_DNA"/>
</dbReference>
<sequence>MKLKQVVNTFKKIAPLVPVFGGWKAATAVFALVQFGAPMLLRFLTNKKREMEANKAA</sequence>
<evidence type="ECO:0000313" key="2">
    <source>
        <dbReference type="EMBL" id="VHO00642.1"/>
    </source>
</evidence>
<dbReference type="AlphaFoldDB" id="A0A5E3ZX10"/>
<proteinExistence type="predicted"/>
<keyword evidence="3" id="KW-1185">Reference proteome</keyword>
<keyword evidence="1" id="KW-1133">Transmembrane helix</keyword>
<organism evidence="2 3">
    <name type="scientific">Lawsonella clevelandensis</name>
    <dbReference type="NCBI Taxonomy" id="1528099"/>
    <lineage>
        <taxon>Bacteria</taxon>
        <taxon>Bacillati</taxon>
        <taxon>Actinomycetota</taxon>
        <taxon>Actinomycetes</taxon>
        <taxon>Mycobacteriales</taxon>
        <taxon>Lawsonellaceae</taxon>
        <taxon>Lawsonella</taxon>
    </lineage>
</organism>
<gene>
    <name evidence="2" type="ORF">LC603019_00912</name>
</gene>
<dbReference type="GeneID" id="84895593"/>
<protein>
    <submittedName>
        <fullName evidence="2">Uncharacterized protein</fullName>
    </submittedName>
</protein>
<dbReference type="RefSeq" id="WP_158408644.1">
    <property type="nucleotide sequence ID" value="NZ_CAJPTR010000031.1"/>
</dbReference>
<feature type="transmembrane region" description="Helical" evidence="1">
    <location>
        <begin position="20"/>
        <end position="41"/>
    </location>
</feature>
<evidence type="ECO:0000256" key="1">
    <source>
        <dbReference type="SAM" id="Phobius"/>
    </source>
</evidence>
<keyword evidence="1" id="KW-0812">Transmembrane</keyword>
<dbReference type="Proteomes" id="UP000324288">
    <property type="component" value="Chromosome"/>
</dbReference>
<reference evidence="2 3" key="1">
    <citation type="submission" date="2019-04" db="EMBL/GenBank/DDBJ databases">
        <authorList>
            <person name="Seth-Smith MB H."/>
            <person name="Seth-Smith H."/>
        </authorList>
    </citation>
    <scope>NUCLEOTIDE SEQUENCE [LARGE SCALE GENOMIC DNA]</scope>
    <source>
        <strain evidence="2">USB-603019</strain>
    </source>
</reference>
<name>A0A5E3ZX10_9ACTN</name>